<dbReference type="Proteomes" id="UP000018418">
    <property type="component" value="Unassembled WGS sequence"/>
</dbReference>
<keyword evidence="1" id="KW-0805">Transcription regulation</keyword>
<dbReference type="Gene3D" id="1.10.10.10">
    <property type="entry name" value="Winged helix-like DNA-binding domain superfamily/Winged helix DNA-binding domain"/>
    <property type="match status" value="1"/>
</dbReference>
<evidence type="ECO:0000259" key="4">
    <source>
        <dbReference type="PROSITE" id="PS50949"/>
    </source>
</evidence>
<dbReference type="GO" id="GO:0003677">
    <property type="term" value="F:DNA binding"/>
    <property type="evidence" value="ECO:0007669"/>
    <property type="project" value="UniProtKB-KW"/>
</dbReference>
<dbReference type="SUPFAM" id="SSF46785">
    <property type="entry name" value="Winged helix' DNA-binding domain"/>
    <property type="match status" value="1"/>
</dbReference>
<organism evidence="5 6">
    <name type="scientific">Acinetobacter brisouii CIP 110357</name>
    <dbReference type="NCBI Taxonomy" id="1341683"/>
    <lineage>
        <taxon>Bacteria</taxon>
        <taxon>Pseudomonadati</taxon>
        <taxon>Pseudomonadota</taxon>
        <taxon>Gammaproteobacteria</taxon>
        <taxon>Moraxellales</taxon>
        <taxon>Moraxellaceae</taxon>
        <taxon>Acinetobacter</taxon>
    </lineage>
</organism>
<dbReference type="RefSeq" id="WP_004901800.1">
    <property type="nucleotide sequence ID" value="NZ_BBTI01000015.1"/>
</dbReference>
<dbReference type="CDD" id="cd07377">
    <property type="entry name" value="WHTH_GntR"/>
    <property type="match status" value="1"/>
</dbReference>
<dbReference type="InterPro" id="IPR036388">
    <property type="entry name" value="WH-like_DNA-bd_sf"/>
</dbReference>
<dbReference type="InterPro" id="IPR036390">
    <property type="entry name" value="WH_DNA-bd_sf"/>
</dbReference>
<sequence length="231" mass="27526">MLQQPAQCLAEQIADQIAQQIISGELLEGERIPELKIAKDMHVSRGSVREALLLLQRTHLIEIYPRRGAIVTEMSTEQVNQLFESCDMLLSRLIQCFIYHDLSSEKQKIQQLEQQLALHVKQMQSEQFYDLWFYFLLNHAGQFHNLYFTQFFHDLFPALRRCYFLILNTSRRDLEETFNRIKWMIDAILTQNLQQATLFMHDFCRHLRGLVLDSLTRMKQIELAWARRSRH</sequence>
<evidence type="ECO:0000256" key="3">
    <source>
        <dbReference type="ARBA" id="ARBA00023163"/>
    </source>
</evidence>
<gene>
    <name evidence="5" type="ORF">P255_02037</name>
</gene>
<keyword evidence="2" id="KW-0238">DNA-binding</keyword>
<dbReference type="PATRIC" id="fig|1341683.3.peg.2024"/>
<keyword evidence="6" id="KW-1185">Reference proteome</keyword>
<evidence type="ECO:0000256" key="2">
    <source>
        <dbReference type="ARBA" id="ARBA00023125"/>
    </source>
</evidence>
<dbReference type="AlphaFoldDB" id="V2UNF9"/>
<feature type="domain" description="HTH gntR-type" evidence="4">
    <location>
        <begin position="7"/>
        <end position="74"/>
    </location>
</feature>
<dbReference type="OrthoDB" id="6709077at2"/>
<dbReference type="InterPro" id="IPR000524">
    <property type="entry name" value="Tscrpt_reg_HTH_GntR"/>
</dbReference>
<dbReference type="PANTHER" id="PTHR43537">
    <property type="entry name" value="TRANSCRIPTIONAL REGULATOR, GNTR FAMILY"/>
    <property type="match status" value="1"/>
</dbReference>
<proteinExistence type="predicted"/>
<evidence type="ECO:0000313" key="6">
    <source>
        <dbReference type="Proteomes" id="UP000018418"/>
    </source>
</evidence>
<dbReference type="SMART" id="SM00345">
    <property type="entry name" value="HTH_GNTR"/>
    <property type="match status" value="1"/>
</dbReference>
<dbReference type="PANTHER" id="PTHR43537:SF24">
    <property type="entry name" value="GLUCONATE OPERON TRANSCRIPTIONAL REPRESSOR"/>
    <property type="match status" value="1"/>
</dbReference>
<dbReference type="EMBL" id="AYEU01000006">
    <property type="protein sequence ID" value="ESK51522.1"/>
    <property type="molecule type" value="Genomic_DNA"/>
</dbReference>
<keyword evidence="3" id="KW-0804">Transcription</keyword>
<reference evidence="5 6" key="1">
    <citation type="submission" date="2013-10" db="EMBL/GenBank/DDBJ databases">
        <title>The Genome Sequence of Acinetobacter brisouii CIP 110357.</title>
        <authorList>
            <consortium name="The Broad Institute Genomics Platform"/>
            <consortium name="The Broad Institute Genome Sequencing Center for Infectious Disease"/>
            <person name="Cerqueira G."/>
            <person name="Feldgarden M."/>
            <person name="Courvalin P."/>
            <person name="Grillot-Courvalin C."/>
            <person name="Clermont D."/>
            <person name="Rocha E."/>
            <person name="Yoon E.-J."/>
            <person name="Nemec A."/>
            <person name="Young S.K."/>
            <person name="Zeng Q."/>
            <person name="Gargeya S."/>
            <person name="Fitzgerald M."/>
            <person name="Abouelleil A."/>
            <person name="Alvarado L."/>
            <person name="Berlin A.M."/>
            <person name="Chapman S.B."/>
            <person name="Gainer-Dewar J."/>
            <person name="Goldberg J."/>
            <person name="Gnerre S."/>
            <person name="Griggs A."/>
            <person name="Gujja S."/>
            <person name="Hansen M."/>
            <person name="Howarth C."/>
            <person name="Imamovic A."/>
            <person name="Ireland A."/>
            <person name="Larimer J."/>
            <person name="McCowan C."/>
            <person name="Murphy C."/>
            <person name="Pearson M."/>
            <person name="Poon T.W."/>
            <person name="Priest M."/>
            <person name="Roberts A."/>
            <person name="Saif S."/>
            <person name="Shea T."/>
            <person name="Sykes S."/>
            <person name="Wortman J."/>
            <person name="Nusbaum C."/>
            <person name="Birren B."/>
        </authorList>
    </citation>
    <scope>NUCLEOTIDE SEQUENCE [LARGE SCALE GENOMIC DNA]</scope>
    <source>
        <strain evidence="5 6">CIP 110357</strain>
    </source>
</reference>
<evidence type="ECO:0000313" key="5">
    <source>
        <dbReference type="EMBL" id="ESK51522.1"/>
    </source>
</evidence>
<dbReference type="PROSITE" id="PS50949">
    <property type="entry name" value="HTH_GNTR"/>
    <property type="match status" value="1"/>
</dbReference>
<dbReference type="GO" id="GO:0003700">
    <property type="term" value="F:DNA-binding transcription factor activity"/>
    <property type="evidence" value="ECO:0007669"/>
    <property type="project" value="InterPro"/>
</dbReference>
<protein>
    <recommendedName>
        <fullName evidence="4">HTH gntR-type domain-containing protein</fullName>
    </recommendedName>
</protein>
<comment type="caution">
    <text evidence="5">The sequence shown here is derived from an EMBL/GenBank/DDBJ whole genome shotgun (WGS) entry which is preliminary data.</text>
</comment>
<evidence type="ECO:0000256" key="1">
    <source>
        <dbReference type="ARBA" id="ARBA00023015"/>
    </source>
</evidence>
<name>V2UNF9_9GAMM</name>
<accession>V2UNF9</accession>
<dbReference type="HOGENOM" id="CLU_017584_5_3_6"/>
<dbReference type="Pfam" id="PF00392">
    <property type="entry name" value="GntR"/>
    <property type="match status" value="1"/>
</dbReference>
<dbReference type="STRING" id="396323.VH98_06485"/>